<accession>A0A2K1KHU5</accession>
<evidence type="ECO:0000256" key="1">
    <source>
        <dbReference type="SAM" id="Coils"/>
    </source>
</evidence>
<dbReference type="InterPro" id="IPR000719">
    <property type="entry name" value="Prot_kinase_dom"/>
</dbReference>
<dbReference type="EnsemblPlants" id="Pp3c5_100V3.1">
    <property type="protein sequence ID" value="Pp3c5_100V3.1"/>
    <property type="gene ID" value="Pp3c5_100"/>
</dbReference>
<keyword evidence="1" id="KW-0175">Coiled coil</keyword>
<dbReference type="InterPro" id="IPR011009">
    <property type="entry name" value="Kinase-like_dom_sf"/>
</dbReference>
<dbReference type="GO" id="GO:0004674">
    <property type="term" value="F:protein serine/threonine kinase activity"/>
    <property type="evidence" value="ECO:0000318"/>
    <property type="project" value="GO_Central"/>
</dbReference>
<name>A0A2K1KHU5_PHYPA</name>
<feature type="domain" description="Protein kinase" evidence="2">
    <location>
        <begin position="277"/>
        <end position="568"/>
    </location>
</feature>
<protein>
    <recommendedName>
        <fullName evidence="2">Protein kinase domain-containing protein</fullName>
    </recommendedName>
</protein>
<proteinExistence type="predicted"/>
<evidence type="ECO:0000313" key="6">
    <source>
        <dbReference type="Proteomes" id="UP000006727"/>
    </source>
</evidence>
<dbReference type="AlphaFoldDB" id="A0A2K1KHU5"/>
<reference evidence="4" key="3">
    <citation type="submission" date="2020-12" db="UniProtKB">
        <authorList>
            <consortium name="EnsemblPlants"/>
        </authorList>
    </citation>
    <scope>IDENTIFICATION</scope>
</reference>
<feature type="coiled-coil region" evidence="1">
    <location>
        <begin position="5"/>
        <end position="83"/>
    </location>
</feature>
<dbReference type="PaxDb" id="3218-PP1S259_14V6.1"/>
<dbReference type="Gramene" id="Pp3c5_103V3.2">
    <property type="protein sequence ID" value="Pp3c5_103V3.2"/>
    <property type="gene ID" value="Pp3c5_103"/>
</dbReference>
<evidence type="ECO:0000313" key="4">
    <source>
        <dbReference type="EnsemblPlants" id="Pp3c5_100V3.1"/>
    </source>
</evidence>
<dbReference type="EnsemblPlants" id="Pp3c5_103V3.2">
    <property type="protein sequence ID" value="Pp3c5_103V3.2"/>
    <property type="gene ID" value="Pp3c5_103"/>
</dbReference>
<organism evidence="3">
    <name type="scientific">Physcomitrium patens</name>
    <name type="common">Spreading-leaved earth moss</name>
    <name type="synonym">Physcomitrella patens</name>
    <dbReference type="NCBI Taxonomy" id="3218"/>
    <lineage>
        <taxon>Eukaryota</taxon>
        <taxon>Viridiplantae</taxon>
        <taxon>Streptophyta</taxon>
        <taxon>Embryophyta</taxon>
        <taxon>Bryophyta</taxon>
        <taxon>Bryophytina</taxon>
        <taxon>Bryopsida</taxon>
        <taxon>Funariidae</taxon>
        <taxon>Funariales</taxon>
        <taxon>Funariaceae</taxon>
        <taxon>Physcomitrium</taxon>
    </lineage>
</organism>
<dbReference type="SUPFAM" id="SSF56112">
    <property type="entry name" value="Protein kinase-like (PK-like)"/>
    <property type="match status" value="1"/>
</dbReference>
<reference evidence="3 6" key="2">
    <citation type="journal article" date="2018" name="Plant J.">
        <title>The Physcomitrella patens chromosome-scale assembly reveals moss genome structure and evolution.</title>
        <authorList>
            <person name="Lang D."/>
            <person name="Ullrich K.K."/>
            <person name="Murat F."/>
            <person name="Fuchs J."/>
            <person name="Jenkins J."/>
            <person name="Haas F.B."/>
            <person name="Piednoel M."/>
            <person name="Gundlach H."/>
            <person name="Van Bel M."/>
            <person name="Meyberg R."/>
            <person name="Vives C."/>
            <person name="Morata J."/>
            <person name="Symeonidi A."/>
            <person name="Hiss M."/>
            <person name="Muchero W."/>
            <person name="Kamisugi Y."/>
            <person name="Saleh O."/>
            <person name="Blanc G."/>
            <person name="Decker E.L."/>
            <person name="van Gessel N."/>
            <person name="Grimwood J."/>
            <person name="Hayes R.D."/>
            <person name="Graham S.W."/>
            <person name="Gunter L.E."/>
            <person name="McDaniel S.F."/>
            <person name="Hoernstein S.N.W."/>
            <person name="Larsson A."/>
            <person name="Li F.W."/>
            <person name="Perroud P.F."/>
            <person name="Phillips J."/>
            <person name="Ranjan P."/>
            <person name="Rokshar D.S."/>
            <person name="Rothfels C.J."/>
            <person name="Schneider L."/>
            <person name="Shu S."/>
            <person name="Stevenson D.W."/>
            <person name="Thummler F."/>
            <person name="Tillich M."/>
            <person name="Villarreal Aguilar J.C."/>
            <person name="Widiez T."/>
            <person name="Wong G.K."/>
            <person name="Wymore A."/>
            <person name="Zhang Y."/>
            <person name="Zimmer A.D."/>
            <person name="Quatrano R.S."/>
            <person name="Mayer K.F.X."/>
            <person name="Goodstein D."/>
            <person name="Casacuberta J.M."/>
            <person name="Vandepoele K."/>
            <person name="Reski R."/>
            <person name="Cuming A.C."/>
            <person name="Tuskan G.A."/>
            <person name="Maumus F."/>
            <person name="Salse J."/>
            <person name="Schmutz J."/>
            <person name="Rensing S.A."/>
        </authorList>
    </citation>
    <scope>NUCLEOTIDE SEQUENCE [LARGE SCALE GENOMIC DNA]</scope>
    <source>
        <strain evidence="4 6">cv. Gransden 2004</strain>
    </source>
</reference>
<dbReference type="EMBL" id="ABEU02000005">
    <property type="protein sequence ID" value="PNR53360.1"/>
    <property type="molecule type" value="Genomic_DNA"/>
</dbReference>
<evidence type="ECO:0000313" key="3">
    <source>
        <dbReference type="EMBL" id="PNR53360.1"/>
    </source>
</evidence>
<dbReference type="PANTHER" id="PTHR24347">
    <property type="entry name" value="SERINE/THREONINE-PROTEIN KINASE"/>
    <property type="match status" value="1"/>
</dbReference>
<dbReference type="Gramene" id="Pp3c5_100V3.1">
    <property type="protein sequence ID" value="Pp3c5_100V3.1"/>
    <property type="gene ID" value="Pp3c5_100"/>
</dbReference>
<evidence type="ECO:0000313" key="5">
    <source>
        <dbReference type="EnsemblPlants" id="Pp3c5_103V3.2"/>
    </source>
</evidence>
<reference evidence="3 6" key="1">
    <citation type="journal article" date="2008" name="Science">
        <title>The Physcomitrella genome reveals evolutionary insights into the conquest of land by plants.</title>
        <authorList>
            <person name="Rensing S."/>
            <person name="Lang D."/>
            <person name="Zimmer A."/>
            <person name="Terry A."/>
            <person name="Salamov A."/>
            <person name="Shapiro H."/>
            <person name="Nishiyama T."/>
            <person name="Perroud P.-F."/>
            <person name="Lindquist E."/>
            <person name="Kamisugi Y."/>
            <person name="Tanahashi T."/>
            <person name="Sakakibara K."/>
            <person name="Fujita T."/>
            <person name="Oishi K."/>
            <person name="Shin-I T."/>
            <person name="Kuroki Y."/>
            <person name="Toyoda A."/>
            <person name="Suzuki Y."/>
            <person name="Hashimoto A."/>
            <person name="Yamaguchi K."/>
            <person name="Sugano A."/>
            <person name="Kohara Y."/>
            <person name="Fujiyama A."/>
            <person name="Anterola A."/>
            <person name="Aoki S."/>
            <person name="Ashton N."/>
            <person name="Barbazuk W.B."/>
            <person name="Barker E."/>
            <person name="Bennetzen J."/>
            <person name="Bezanilla M."/>
            <person name="Blankenship R."/>
            <person name="Cho S.H."/>
            <person name="Dutcher S."/>
            <person name="Estelle M."/>
            <person name="Fawcett J.A."/>
            <person name="Gundlach H."/>
            <person name="Hanada K."/>
            <person name="Heyl A."/>
            <person name="Hicks K.A."/>
            <person name="Hugh J."/>
            <person name="Lohr M."/>
            <person name="Mayer K."/>
            <person name="Melkozernov A."/>
            <person name="Murata T."/>
            <person name="Nelson D."/>
            <person name="Pils B."/>
            <person name="Prigge M."/>
            <person name="Reiss B."/>
            <person name="Renner T."/>
            <person name="Rombauts S."/>
            <person name="Rushton P."/>
            <person name="Sanderfoot A."/>
            <person name="Schween G."/>
            <person name="Shiu S.-H."/>
            <person name="Stueber K."/>
            <person name="Theodoulou F.L."/>
            <person name="Tu H."/>
            <person name="Van de Peer Y."/>
            <person name="Verrier P.J."/>
            <person name="Waters E."/>
            <person name="Wood A."/>
            <person name="Yang L."/>
            <person name="Cove D."/>
            <person name="Cuming A."/>
            <person name="Hasebe M."/>
            <person name="Lucas S."/>
            <person name="Mishler D.B."/>
            <person name="Reski R."/>
            <person name="Grigoriev I."/>
            <person name="Quatrano R.S."/>
            <person name="Boore J.L."/>
        </authorList>
    </citation>
    <scope>NUCLEOTIDE SEQUENCE [LARGE SCALE GENOMIC DNA]</scope>
    <source>
        <strain evidence="4 6">cv. Gransden 2004</strain>
    </source>
</reference>
<dbReference type="Pfam" id="PF00069">
    <property type="entry name" value="Pkinase"/>
    <property type="match status" value="1"/>
</dbReference>
<gene>
    <name evidence="5" type="primary">LOC112282531</name>
    <name evidence="3" type="ORF">PHYPA_007035</name>
</gene>
<keyword evidence="6" id="KW-1185">Reference proteome</keyword>
<dbReference type="GO" id="GO:0005737">
    <property type="term" value="C:cytoplasm"/>
    <property type="evidence" value="ECO:0000318"/>
    <property type="project" value="GO_Central"/>
</dbReference>
<dbReference type="Gene3D" id="1.10.510.10">
    <property type="entry name" value="Transferase(Phosphotransferase) domain 1"/>
    <property type="match status" value="1"/>
</dbReference>
<dbReference type="Proteomes" id="UP000006727">
    <property type="component" value="Chromosome 5"/>
</dbReference>
<dbReference type="PROSITE" id="PS50011">
    <property type="entry name" value="PROTEIN_KINASE_DOM"/>
    <property type="match status" value="1"/>
</dbReference>
<evidence type="ECO:0000259" key="2">
    <source>
        <dbReference type="PROSITE" id="PS50011"/>
    </source>
</evidence>
<sequence length="568" mass="64693">MGDGGENLEELIRSVEDQIRRVEQKIDRVEVQIDGCRDDEEKKHLRHKEAQLRDEKAQLRNKEAQLRDEKAQLRDEKAQIRVQILQERDSIDHSAELLEGLLLPPVIELPQDGVGLARVLFPSWHGEQHGQLPVVNKTYLRIRNRFPKFAEEFLRVTDVSTLSMSLSSTLEEATIAPKSEMDVSYTVQGYLRRFFNACNEYSLDGATLDLTFNKSEKLSLSKSNATLSRKRPDTLGVMSQCTFLVGEDKLSDLSEAENGISLKMQPLNPRFYGDLRFILGYIAAGTKFQWVFIGKDRSLVRIEPLLDLAKIPNRILLILSIFNAFTLVRKMAEKIPPIPGRHAMFSSLVQGDCTIYFLNDSVRKKIKNFKSYCEATATDFNVVNRAYNDVKGSPYLPMVIEEPELGRGGDSYKVTIGPLGYSPRIRSEEDTKMLAKSVCNALKVLHEKGFVHRDVRLPNIVEITHGQFMLIDLETVAESPFFVHPSFHYLTDWSRDMLENSHYTPKSDMYQLGKLLGDKFATFTRSPSAQQFISRLMSKQVDANTALEDPWLKVDEEMSGLSSIISYI</sequence>
<dbReference type="GO" id="GO:0005524">
    <property type="term" value="F:ATP binding"/>
    <property type="evidence" value="ECO:0007669"/>
    <property type="project" value="InterPro"/>
</dbReference>